<organism evidence="2">
    <name type="scientific">Arion vulgaris</name>
    <dbReference type="NCBI Taxonomy" id="1028688"/>
    <lineage>
        <taxon>Eukaryota</taxon>
        <taxon>Metazoa</taxon>
        <taxon>Spiralia</taxon>
        <taxon>Lophotrochozoa</taxon>
        <taxon>Mollusca</taxon>
        <taxon>Gastropoda</taxon>
        <taxon>Heterobranchia</taxon>
        <taxon>Euthyneura</taxon>
        <taxon>Panpulmonata</taxon>
        <taxon>Eupulmonata</taxon>
        <taxon>Stylommatophora</taxon>
        <taxon>Helicina</taxon>
        <taxon>Arionoidea</taxon>
        <taxon>Arionidae</taxon>
        <taxon>Arion</taxon>
    </lineage>
</organism>
<sequence>MKEIKYFEYSTTWHSSKMFKWRRKMVVGSAQEVDNDIIEKETVIDRQRIV</sequence>
<evidence type="ECO:0000313" key="1">
    <source>
        <dbReference type="EMBL" id="CEK87485.1"/>
    </source>
</evidence>
<dbReference type="EMBL" id="HACG01040621">
    <property type="protein sequence ID" value="CEK87486.1"/>
    <property type="molecule type" value="Transcribed_RNA"/>
</dbReference>
<proteinExistence type="predicted"/>
<dbReference type="AlphaFoldDB" id="A0A0B7B5E4"/>
<reference evidence="2" key="1">
    <citation type="submission" date="2014-12" db="EMBL/GenBank/DDBJ databases">
        <title>Insight into the proteome of Arion vulgaris.</title>
        <authorList>
            <person name="Aradska J."/>
            <person name="Bulat T."/>
            <person name="Smidak R."/>
            <person name="Sarate P."/>
            <person name="Gangsoo J."/>
            <person name="Sialana F."/>
            <person name="Bilban M."/>
            <person name="Lubec G."/>
        </authorList>
    </citation>
    <scope>NUCLEOTIDE SEQUENCE</scope>
    <source>
        <tissue evidence="2">Skin</tissue>
    </source>
</reference>
<accession>A0A0B7B5E4</accession>
<gene>
    <name evidence="2" type="primary">ORF159479</name>
    <name evidence="1" type="synonym">ORF159473</name>
</gene>
<evidence type="ECO:0000313" key="2">
    <source>
        <dbReference type="EMBL" id="CEK87486.1"/>
    </source>
</evidence>
<dbReference type="EMBL" id="HACG01040620">
    <property type="protein sequence ID" value="CEK87485.1"/>
    <property type="molecule type" value="Transcribed_RNA"/>
</dbReference>
<name>A0A0B7B5E4_9EUPU</name>
<protein>
    <submittedName>
        <fullName evidence="2">Uncharacterized protein</fullName>
    </submittedName>
</protein>